<feature type="compositionally biased region" description="Low complexity" evidence="1">
    <location>
        <begin position="157"/>
        <end position="169"/>
    </location>
</feature>
<dbReference type="Proteomes" id="UP000700596">
    <property type="component" value="Unassembled WGS sequence"/>
</dbReference>
<dbReference type="EMBL" id="JAGMWT010000029">
    <property type="protein sequence ID" value="KAH7110115.1"/>
    <property type="molecule type" value="Genomic_DNA"/>
</dbReference>
<reference evidence="2" key="1">
    <citation type="journal article" date="2021" name="Nat. Commun.">
        <title>Genetic determinants of endophytism in the Arabidopsis root mycobiome.</title>
        <authorList>
            <person name="Mesny F."/>
            <person name="Miyauchi S."/>
            <person name="Thiergart T."/>
            <person name="Pickel B."/>
            <person name="Atanasova L."/>
            <person name="Karlsson M."/>
            <person name="Huettel B."/>
            <person name="Barry K.W."/>
            <person name="Haridas S."/>
            <person name="Chen C."/>
            <person name="Bauer D."/>
            <person name="Andreopoulos W."/>
            <person name="Pangilinan J."/>
            <person name="LaButti K."/>
            <person name="Riley R."/>
            <person name="Lipzen A."/>
            <person name="Clum A."/>
            <person name="Drula E."/>
            <person name="Henrissat B."/>
            <person name="Kohler A."/>
            <person name="Grigoriev I.V."/>
            <person name="Martin F.M."/>
            <person name="Hacquard S."/>
        </authorList>
    </citation>
    <scope>NUCLEOTIDE SEQUENCE</scope>
    <source>
        <strain evidence="2">MPI-CAGE-CH-0243</strain>
    </source>
</reference>
<comment type="caution">
    <text evidence="2">The sequence shown here is derived from an EMBL/GenBank/DDBJ whole genome shotgun (WGS) entry which is preliminary data.</text>
</comment>
<dbReference type="AlphaFoldDB" id="A0A9P9CYP0"/>
<organism evidence="2 3">
    <name type="scientific">Dendryphion nanum</name>
    <dbReference type="NCBI Taxonomy" id="256645"/>
    <lineage>
        <taxon>Eukaryota</taxon>
        <taxon>Fungi</taxon>
        <taxon>Dikarya</taxon>
        <taxon>Ascomycota</taxon>
        <taxon>Pezizomycotina</taxon>
        <taxon>Dothideomycetes</taxon>
        <taxon>Pleosporomycetidae</taxon>
        <taxon>Pleosporales</taxon>
        <taxon>Torulaceae</taxon>
        <taxon>Dendryphion</taxon>
    </lineage>
</organism>
<evidence type="ECO:0000313" key="3">
    <source>
        <dbReference type="Proteomes" id="UP000700596"/>
    </source>
</evidence>
<proteinExistence type="predicted"/>
<name>A0A9P9CYP0_9PLEO</name>
<feature type="compositionally biased region" description="Polar residues" evidence="1">
    <location>
        <begin position="182"/>
        <end position="194"/>
    </location>
</feature>
<feature type="compositionally biased region" description="Low complexity" evidence="1">
    <location>
        <begin position="53"/>
        <end position="86"/>
    </location>
</feature>
<protein>
    <submittedName>
        <fullName evidence="2">Uncharacterized protein</fullName>
    </submittedName>
</protein>
<accession>A0A9P9CYP0</accession>
<evidence type="ECO:0000256" key="1">
    <source>
        <dbReference type="SAM" id="MobiDB-lite"/>
    </source>
</evidence>
<gene>
    <name evidence="2" type="ORF">B0J11DRAFT_208264</name>
</gene>
<feature type="compositionally biased region" description="Low complexity" evidence="1">
    <location>
        <begin position="100"/>
        <end position="139"/>
    </location>
</feature>
<keyword evidence="3" id="KW-1185">Reference proteome</keyword>
<evidence type="ECO:0000313" key="2">
    <source>
        <dbReference type="EMBL" id="KAH7110115.1"/>
    </source>
</evidence>
<feature type="region of interest" description="Disordered" evidence="1">
    <location>
        <begin position="53"/>
        <end position="194"/>
    </location>
</feature>
<sequence>MNFRDRLGCYINSTGSHTVNSEHHSLLSTALPLQTLGSFFIIQSINITTMANQNPNPNYTQQTQWASNPAPTSSPSSQSSGTTAPPNYSFAQPRTPQFPPAFQHQQQHQQHQQQEQSPSQYQTQFHHYQPNPAQQPAPATRYPITAPFQVPRMHAWPTPGGQSQGQGTPIDPELLGGGNGRGSHSSQWPPTSRS</sequence>